<evidence type="ECO:0000313" key="3">
    <source>
        <dbReference type="EMBL" id="MFL9836679.1"/>
    </source>
</evidence>
<evidence type="ECO:0000313" key="4">
    <source>
        <dbReference type="Proteomes" id="UP001629059"/>
    </source>
</evidence>
<reference evidence="3 4" key="1">
    <citation type="submission" date="2024-06" db="EMBL/GenBank/DDBJ databases">
        <authorList>
            <person name="Kaempfer P."/>
            <person name="Viver T."/>
        </authorList>
    </citation>
    <scope>NUCLEOTIDE SEQUENCE [LARGE SCALE GENOMIC DNA]</scope>
    <source>
        <strain evidence="3 4">ST-75</strain>
    </source>
</reference>
<dbReference type="InterPro" id="IPR001789">
    <property type="entry name" value="Sig_transdc_resp-reg_receiver"/>
</dbReference>
<organism evidence="3 4">
    <name type="scientific">Flavobacterium rhizophilum</name>
    <dbReference type="NCBI Taxonomy" id="3163296"/>
    <lineage>
        <taxon>Bacteria</taxon>
        <taxon>Pseudomonadati</taxon>
        <taxon>Bacteroidota</taxon>
        <taxon>Flavobacteriia</taxon>
        <taxon>Flavobacteriales</taxon>
        <taxon>Flavobacteriaceae</taxon>
        <taxon>Flavobacterium</taxon>
    </lineage>
</organism>
<dbReference type="InterPro" id="IPR052893">
    <property type="entry name" value="TCS_response_regulator"/>
</dbReference>
<accession>A0ABW8Y957</accession>
<comment type="caution">
    <text evidence="3">The sequence shown here is derived from an EMBL/GenBank/DDBJ whole genome shotgun (WGS) entry which is preliminary data.</text>
</comment>
<feature type="domain" description="Response regulatory" evidence="2">
    <location>
        <begin position="6"/>
        <end position="128"/>
    </location>
</feature>
<protein>
    <submittedName>
        <fullName evidence="3">Response regulator</fullName>
    </submittedName>
</protein>
<feature type="modified residue" description="4-aspartylphosphate" evidence="1">
    <location>
        <position position="59"/>
    </location>
</feature>
<dbReference type="PANTHER" id="PTHR44520:SF2">
    <property type="entry name" value="RESPONSE REGULATOR RCP1"/>
    <property type="match status" value="1"/>
</dbReference>
<keyword evidence="4" id="KW-1185">Reference proteome</keyword>
<evidence type="ECO:0000256" key="1">
    <source>
        <dbReference type="PROSITE-ProRule" id="PRU00169"/>
    </source>
</evidence>
<evidence type="ECO:0000259" key="2">
    <source>
        <dbReference type="PROSITE" id="PS50110"/>
    </source>
</evidence>
<name>A0ABW8Y957_9FLAO</name>
<gene>
    <name evidence="3" type="ORF">ABS768_04165</name>
</gene>
<dbReference type="PANTHER" id="PTHR44520">
    <property type="entry name" value="RESPONSE REGULATOR RCP1-RELATED"/>
    <property type="match status" value="1"/>
</dbReference>
<dbReference type="SMART" id="SM00448">
    <property type="entry name" value="REC"/>
    <property type="match status" value="1"/>
</dbReference>
<dbReference type="RefSeq" id="WP_408073710.1">
    <property type="nucleotide sequence ID" value="NZ_JBELQB010000003.1"/>
</dbReference>
<dbReference type="SUPFAM" id="SSF52172">
    <property type="entry name" value="CheY-like"/>
    <property type="match status" value="1"/>
</dbReference>
<keyword evidence="1" id="KW-0597">Phosphoprotein</keyword>
<proteinExistence type="predicted"/>
<dbReference type="Gene3D" id="3.40.50.2300">
    <property type="match status" value="1"/>
</dbReference>
<dbReference type="EMBL" id="JBELQB010000003">
    <property type="protein sequence ID" value="MFL9836679.1"/>
    <property type="molecule type" value="Genomic_DNA"/>
</dbReference>
<dbReference type="Proteomes" id="UP001629059">
    <property type="component" value="Unassembled WGS sequence"/>
</dbReference>
<dbReference type="PROSITE" id="PS50110">
    <property type="entry name" value="RESPONSE_REGULATORY"/>
    <property type="match status" value="1"/>
</dbReference>
<dbReference type="InterPro" id="IPR011006">
    <property type="entry name" value="CheY-like_superfamily"/>
</dbReference>
<sequence>MKKRGPIVIIDDDEDDREIIKEVLFSLEHQNEIVAFPDGASALEYFSNHSAAPFLIICDVNMPGMNGYQLREHLLADDKLLVKTVPFIFFTTAAAPDSVKRAYRQSLQGFFHKPTDYQELQNVLHKIVAYWKTADIPGGVTA</sequence>
<dbReference type="Pfam" id="PF00072">
    <property type="entry name" value="Response_reg"/>
    <property type="match status" value="1"/>
</dbReference>